<evidence type="ECO:0000256" key="1">
    <source>
        <dbReference type="SAM" id="Coils"/>
    </source>
</evidence>
<accession>K0RYG8</accession>
<feature type="region of interest" description="Disordered" evidence="2">
    <location>
        <begin position="41"/>
        <end position="77"/>
    </location>
</feature>
<sequence>MDSAEVTELRKRVDELEREIAELRQENAQFRTQGFAAATASQVSSQVSTAVNSTTEQTASSGSEQNGGPPAPPTVASAFDQAGSAAAGTRSKFCYLFPLSVSTMSQPMLPQVHVRHSDGDNNTKVWYSIREADGEPWESYRPDPSTNLLRDDEEVITIERMISALQALIFAAVEMNDHSSGNRLPKDIGANFWLPQVNPISGVVFGATAVNKGIYKGVLHAAEEGLTYLEMNIENDEVVPTDMAWFQTLRGYYYKYQKMDGDDPQTARLYTNSTTASSHISALADALCIDRVSIGFRPRIDSKFYGPFMIVRPEETLDGFPGAEQTSCDERVDQICEEWLRVFNGGLPKRELIPTSEVGIKGVAIFEDEGMFQLVFVQYRGSANLTLNISTQRIQASFHHYRRKLASLGYISIHTSGYMSSYTKWFVRYLKLYFEDGRAGEETRDFDILFFVDMDKGGVTIMRQLEEDTVSNTVPEFERNIKLTSKWAGLHYSYLAHLMEPKGTPTKYGVGAGLTRKEDINIMTCDDAHKRILEGLRKKYADIADDGRKNSSVREKAKKRRTEIELIIKHGISSIAAVPVREMIRDMEVIIKNAI</sequence>
<evidence type="ECO:0000313" key="3">
    <source>
        <dbReference type="EMBL" id="EJK58060.1"/>
    </source>
</evidence>
<evidence type="ECO:0000256" key="2">
    <source>
        <dbReference type="SAM" id="MobiDB-lite"/>
    </source>
</evidence>
<dbReference type="Gene3D" id="3.40.1360.10">
    <property type="match status" value="1"/>
</dbReference>
<proteinExistence type="predicted"/>
<protein>
    <submittedName>
        <fullName evidence="3">Uncharacterized protein</fullName>
    </submittedName>
</protein>
<feature type="coiled-coil region" evidence="1">
    <location>
        <begin position="6"/>
        <end position="33"/>
    </location>
</feature>
<keyword evidence="4" id="KW-1185">Reference proteome</keyword>
<feature type="compositionally biased region" description="Low complexity" evidence="2">
    <location>
        <begin position="41"/>
        <end position="55"/>
    </location>
</feature>
<dbReference type="EMBL" id="AGNL01026264">
    <property type="protein sequence ID" value="EJK58060.1"/>
    <property type="molecule type" value="Genomic_DNA"/>
</dbReference>
<name>K0RYG8_THAOC</name>
<keyword evidence="1" id="KW-0175">Coiled coil</keyword>
<reference evidence="3 4" key="1">
    <citation type="journal article" date="2012" name="Genome Biol.">
        <title>Genome and low-iron response of an oceanic diatom adapted to chronic iron limitation.</title>
        <authorList>
            <person name="Lommer M."/>
            <person name="Specht M."/>
            <person name="Roy A.S."/>
            <person name="Kraemer L."/>
            <person name="Andreson R."/>
            <person name="Gutowska M.A."/>
            <person name="Wolf J."/>
            <person name="Bergner S.V."/>
            <person name="Schilhabel M.B."/>
            <person name="Klostermeier U.C."/>
            <person name="Beiko R.G."/>
            <person name="Rosenstiel P."/>
            <person name="Hippler M."/>
            <person name="Laroche J."/>
        </authorList>
    </citation>
    <scope>NUCLEOTIDE SEQUENCE [LARGE SCALE GENOMIC DNA]</scope>
    <source>
        <strain evidence="3 4">CCMP1005</strain>
    </source>
</reference>
<comment type="caution">
    <text evidence="3">The sequence shown here is derived from an EMBL/GenBank/DDBJ whole genome shotgun (WGS) entry which is preliminary data.</text>
</comment>
<evidence type="ECO:0000313" key="4">
    <source>
        <dbReference type="Proteomes" id="UP000266841"/>
    </source>
</evidence>
<dbReference type="AlphaFoldDB" id="K0RYG8"/>
<feature type="compositionally biased region" description="Polar residues" evidence="2">
    <location>
        <begin position="56"/>
        <end position="66"/>
    </location>
</feature>
<dbReference type="Proteomes" id="UP000266841">
    <property type="component" value="Unassembled WGS sequence"/>
</dbReference>
<organism evidence="3 4">
    <name type="scientific">Thalassiosira oceanica</name>
    <name type="common">Marine diatom</name>
    <dbReference type="NCBI Taxonomy" id="159749"/>
    <lineage>
        <taxon>Eukaryota</taxon>
        <taxon>Sar</taxon>
        <taxon>Stramenopiles</taxon>
        <taxon>Ochrophyta</taxon>
        <taxon>Bacillariophyta</taxon>
        <taxon>Coscinodiscophyceae</taxon>
        <taxon>Thalassiosirophycidae</taxon>
        <taxon>Thalassiosirales</taxon>
        <taxon>Thalassiosiraceae</taxon>
        <taxon>Thalassiosira</taxon>
    </lineage>
</organism>
<gene>
    <name evidence="3" type="ORF">THAOC_21842</name>
</gene>